<keyword evidence="3" id="KW-1185">Reference proteome</keyword>
<sequence>MLLRCWQCLCLVSLLLGPCLARRLAWVPCGGQCCCYWLVGCYEDSKVPWHGGRRHRLGRTKGVFDMLGWCCGGSFLFSSPCAVGT</sequence>
<name>A0ABR1M2Z5_9PEZI</name>
<accession>A0ABR1M2Z5</accession>
<dbReference type="EMBL" id="JBBPEH010000002">
    <property type="protein sequence ID" value="KAK7541958.1"/>
    <property type="molecule type" value="Genomic_DNA"/>
</dbReference>
<evidence type="ECO:0008006" key="4">
    <source>
        <dbReference type="Google" id="ProtNLM"/>
    </source>
</evidence>
<gene>
    <name evidence="2" type="ORF">J3D65DRAFT_612127</name>
</gene>
<organism evidence="2 3">
    <name type="scientific">Phyllosticta citribraziliensis</name>
    <dbReference type="NCBI Taxonomy" id="989973"/>
    <lineage>
        <taxon>Eukaryota</taxon>
        <taxon>Fungi</taxon>
        <taxon>Dikarya</taxon>
        <taxon>Ascomycota</taxon>
        <taxon>Pezizomycotina</taxon>
        <taxon>Dothideomycetes</taxon>
        <taxon>Dothideomycetes incertae sedis</taxon>
        <taxon>Botryosphaeriales</taxon>
        <taxon>Phyllostictaceae</taxon>
        <taxon>Phyllosticta</taxon>
    </lineage>
</organism>
<dbReference type="GeneID" id="92031896"/>
<evidence type="ECO:0000313" key="2">
    <source>
        <dbReference type="EMBL" id="KAK7541958.1"/>
    </source>
</evidence>
<evidence type="ECO:0000313" key="3">
    <source>
        <dbReference type="Proteomes" id="UP001360953"/>
    </source>
</evidence>
<proteinExistence type="predicted"/>
<feature type="signal peptide" evidence="1">
    <location>
        <begin position="1"/>
        <end position="21"/>
    </location>
</feature>
<dbReference type="RefSeq" id="XP_066658251.1">
    <property type="nucleotide sequence ID" value="XM_066798990.1"/>
</dbReference>
<dbReference type="Proteomes" id="UP001360953">
    <property type="component" value="Unassembled WGS sequence"/>
</dbReference>
<evidence type="ECO:0000256" key="1">
    <source>
        <dbReference type="SAM" id="SignalP"/>
    </source>
</evidence>
<protein>
    <recommendedName>
        <fullName evidence="4">Secreted protein</fullName>
    </recommendedName>
</protein>
<keyword evidence="1" id="KW-0732">Signal</keyword>
<feature type="chain" id="PRO_5046852938" description="Secreted protein" evidence="1">
    <location>
        <begin position="22"/>
        <end position="85"/>
    </location>
</feature>
<reference evidence="2 3" key="1">
    <citation type="submission" date="2024-04" db="EMBL/GenBank/DDBJ databases">
        <title>Phyllosticta paracitricarpa is synonymous to the EU quarantine fungus P. citricarpa based on phylogenomic analyses.</title>
        <authorList>
            <consortium name="Lawrence Berkeley National Laboratory"/>
            <person name="Van ingen-buijs V.A."/>
            <person name="Van westerhoven A.C."/>
            <person name="Haridas S."/>
            <person name="Skiadas P."/>
            <person name="Martin F."/>
            <person name="Groenewald J.Z."/>
            <person name="Crous P.W."/>
            <person name="Seidl M.F."/>
        </authorList>
    </citation>
    <scope>NUCLEOTIDE SEQUENCE [LARGE SCALE GENOMIC DNA]</scope>
    <source>
        <strain evidence="2 3">CPC 17464</strain>
    </source>
</reference>
<comment type="caution">
    <text evidence="2">The sequence shown here is derived from an EMBL/GenBank/DDBJ whole genome shotgun (WGS) entry which is preliminary data.</text>
</comment>